<accession>A0ABW4EP63</accession>
<evidence type="ECO:0000313" key="4">
    <source>
        <dbReference type="EMBL" id="MFD1517448.1"/>
    </source>
</evidence>
<gene>
    <name evidence="4" type="ORF">ACFSJD_08120</name>
</gene>
<reference evidence="5" key="1">
    <citation type="journal article" date="2019" name="Int. J. Syst. Evol. Microbiol.">
        <title>The Global Catalogue of Microorganisms (GCM) 10K type strain sequencing project: providing services to taxonomists for standard genome sequencing and annotation.</title>
        <authorList>
            <consortium name="The Broad Institute Genomics Platform"/>
            <consortium name="The Broad Institute Genome Sequencing Center for Infectious Disease"/>
            <person name="Wu L."/>
            <person name="Ma J."/>
        </authorList>
    </citation>
    <scope>NUCLEOTIDE SEQUENCE [LARGE SCALE GENOMIC DNA]</scope>
    <source>
        <strain evidence="5">CCM 7043</strain>
    </source>
</reference>
<dbReference type="SUPFAM" id="SSF53720">
    <property type="entry name" value="ALDH-like"/>
    <property type="match status" value="1"/>
</dbReference>
<name>A0ABW4EP63_9PSEU</name>
<evidence type="ECO:0000259" key="3">
    <source>
        <dbReference type="Pfam" id="PF00171"/>
    </source>
</evidence>
<feature type="domain" description="Aldehyde dehydrogenase" evidence="3">
    <location>
        <begin position="27"/>
        <end position="228"/>
    </location>
</feature>
<evidence type="ECO:0000256" key="1">
    <source>
        <dbReference type="ARBA" id="ARBA00009986"/>
    </source>
</evidence>
<dbReference type="InterPro" id="IPR016162">
    <property type="entry name" value="Ald_DH_N"/>
</dbReference>
<dbReference type="Proteomes" id="UP001597114">
    <property type="component" value="Unassembled WGS sequence"/>
</dbReference>
<comment type="similarity">
    <text evidence="1">Belongs to the aldehyde dehydrogenase family.</text>
</comment>
<proteinExistence type="inferred from homology"/>
<organism evidence="4 5">
    <name type="scientific">Pseudonocardia yunnanensis</name>
    <dbReference type="NCBI Taxonomy" id="58107"/>
    <lineage>
        <taxon>Bacteria</taxon>
        <taxon>Bacillati</taxon>
        <taxon>Actinomycetota</taxon>
        <taxon>Actinomycetes</taxon>
        <taxon>Pseudonocardiales</taxon>
        <taxon>Pseudonocardiaceae</taxon>
        <taxon>Pseudonocardia</taxon>
    </lineage>
</organism>
<evidence type="ECO:0000256" key="2">
    <source>
        <dbReference type="ARBA" id="ARBA00023002"/>
    </source>
</evidence>
<evidence type="ECO:0000313" key="5">
    <source>
        <dbReference type="Proteomes" id="UP001597114"/>
    </source>
</evidence>
<dbReference type="RefSeq" id="WP_344720946.1">
    <property type="nucleotide sequence ID" value="NZ_BAAAUS010000007.1"/>
</dbReference>
<dbReference type="PANTHER" id="PTHR42804:SF1">
    <property type="entry name" value="ALDEHYDE DEHYDROGENASE-RELATED"/>
    <property type="match status" value="1"/>
</dbReference>
<keyword evidence="5" id="KW-1185">Reference proteome</keyword>
<dbReference type="PANTHER" id="PTHR42804">
    <property type="entry name" value="ALDEHYDE DEHYDROGENASE"/>
    <property type="match status" value="1"/>
</dbReference>
<dbReference type="InterPro" id="IPR015590">
    <property type="entry name" value="Aldehyde_DH_dom"/>
</dbReference>
<dbReference type="Pfam" id="PF00171">
    <property type="entry name" value="Aldedh"/>
    <property type="match status" value="1"/>
</dbReference>
<comment type="caution">
    <text evidence="4">The sequence shown here is derived from an EMBL/GenBank/DDBJ whole genome shotgun (WGS) entry which is preliminary data.</text>
</comment>
<dbReference type="InterPro" id="IPR016161">
    <property type="entry name" value="Ald_DH/histidinol_DH"/>
</dbReference>
<dbReference type="Gene3D" id="3.40.605.10">
    <property type="entry name" value="Aldehyde Dehydrogenase, Chain A, domain 1"/>
    <property type="match status" value="1"/>
</dbReference>
<sequence>MRYYDNLYIDGVSATPSSVQTITIVSTDSGPIGTMPLAQSADVDAAVDAARRAFDGPAGWARLAPAARAEALRGFADAVDERRAEFARGGLGPAAPQPPGAASPAQWLRGCADVIDNLHAVEHVCPARGPIGVVGVVVPWSFPQMQGFITICPALAAGCPVVVKPTVVVTPYSEVVFDDFLLDHFLLAEAAVESRLPAGALNIVPGIPALGAYVVTHSRIDRIALTGHRCRSPVIRPPGWTDSLAGRIREWTATRPGGPLRLPA</sequence>
<keyword evidence="2" id="KW-0560">Oxidoreductase</keyword>
<dbReference type="EMBL" id="JBHUCO010000009">
    <property type="protein sequence ID" value="MFD1517448.1"/>
    <property type="molecule type" value="Genomic_DNA"/>
</dbReference>
<protein>
    <submittedName>
        <fullName evidence="4">Aldehyde dehydrogenase family protein</fullName>
    </submittedName>
</protein>